<evidence type="ECO:0000313" key="3">
    <source>
        <dbReference type="Proteomes" id="UP000037109"/>
    </source>
</evidence>
<dbReference type="STRING" id="1459.AF332_22430"/>
<gene>
    <name evidence="2" type="ORF">AF332_22430</name>
</gene>
<reference evidence="3" key="1">
    <citation type="submission" date="2015-07" db="EMBL/GenBank/DDBJ databases">
        <title>Fjat-10036 dsm4.</title>
        <authorList>
            <person name="Liu B."/>
            <person name="Wang J."/>
            <person name="Zhu Y."/>
            <person name="Liu G."/>
            <person name="Chen Q."/>
            <person name="Chen Z."/>
            <person name="Lan J."/>
            <person name="Che J."/>
            <person name="Ge C."/>
            <person name="Shi H."/>
            <person name="Pan Z."/>
            <person name="Liu X."/>
        </authorList>
    </citation>
    <scope>NUCLEOTIDE SEQUENCE [LARGE SCALE GENOMIC DNA]</scope>
    <source>
        <strain evidence="3">DSM 4</strain>
    </source>
</reference>
<dbReference type="Gene3D" id="1.20.120.450">
    <property type="entry name" value="dinb family like domain"/>
    <property type="match status" value="1"/>
</dbReference>
<sequence length="156" mass="18093">MKMKKQDIIAHYESYSVWLESLKELGQEIWLKPVSAGKWSVAAVVAHLLFWDRYSLNERFPFFKEGAVLANYPDFQSVNDAAGKYAEKHTQLEIIEELLSARRQFLRMLEGMSEEKLDTAFNIGRHALTVRDYFADFTDHDIHHKKQIMQAAGISV</sequence>
<dbReference type="EMBL" id="LGUF01000007">
    <property type="protein sequence ID" value="KON89292.1"/>
    <property type="molecule type" value="Genomic_DNA"/>
</dbReference>
<proteinExistence type="predicted"/>
<protein>
    <recommendedName>
        <fullName evidence="1">DinB-like domain-containing protein</fullName>
    </recommendedName>
</protein>
<name>A0A0M0GII1_SPOGL</name>
<evidence type="ECO:0000259" key="1">
    <source>
        <dbReference type="Pfam" id="PF12867"/>
    </source>
</evidence>
<dbReference type="PATRIC" id="fig|1459.3.peg.4941"/>
<keyword evidence="3" id="KW-1185">Reference proteome</keyword>
<accession>A0A0M0GII1</accession>
<dbReference type="InterPro" id="IPR034660">
    <property type="entry name" value="DinB/YfiT-like"/>
</dbReference>
<feature type="domain" description="DinB-like" evidence="1">
    <location>
        <begin position="13"/>
        <end position="148"/>
    </location>
</feature>
<dbReference type="OrthoDB" id="2964295at2"/>
<dbReference type="Pfam" id="PF12867">
    <property type="entry name" value="DinB_2"/>
    <property type="match status" value="1"/>
</dbReference>
<organism evidence="2 3">
    <name type="scientific">Sporosarcina globispora</name>
    <name type="common">Bacillus globisporus</name>
    <dbReference type="NCBI Taxonomy" id="1459"/>
    <lineage>
        <taxon>Bacteria</taxon>
        <taxon>Bacillati</taxon>
        <taxon>Bacillota</taxon>
        <taxon>Bacilli</taxon>
        <taxon>Bacillales</taxon>
        <taxon>Caryophanaceae</taxon>
        <taxon>Sporosarcina</taxon>
    </lineage>
</organism>
<dbReference type="AlphaFoldDB" id="A0A0M0GII1"/>
<dbReference type="SUPFAM" id="SSF109854">
    <property type="entry name" value="DinB/YfiT-like putative metalloenzymes"/>
    <property type="match status" value="1"/>
</dbReference>
<dbReference type="Proteomes" id="UP000037109">
    <property type="component" value="Unassembled WGS sequence"/>
</dbReference>
<evidence type="ECO:0000313" key="2">
    <source>
        <dbReference type="EMBL" id="KON89292.1"/>
    </source>
</evidence>
<dbReference type="InterPro" id="IPR024775">
    <property type="entry name" value="DinB-like"/>
</dbReference>
<comment type="caution">
    <text evidence="2">The sequence shown here is derived from an EMBL/GenBank/DDBJ whole genome shotgun (WGS) entry which is preliminary data.</text>
</comment>